<feature type="compositionally biased region" description="Basic residues" evidence="1">
    <location>
        <begin position="270"/>
        <end position="279"/>
    </location>
</feature>
<protein>
    <recommendedName>
        <fullName evidence="2">DUF4211 domain-containing protein</fullName>
    </recommendedName>
</protein>
<feature type="compositionally biased region" description="Acidic residues" evidence="1">
    <location>
        <begin position="222"/>
        <end position="234"/>
    </location>
</feature>
<comment type="caution">
    <text evidence="3">The sequence shown here is derived from an EMBL/GenBank/DDBJ whole genome shotgun (WGS) entry which is preliminary data.</text>
</comment>
<evidence type="ECO:0000256" key="1">
    <source>
        <dbReference type="SAM" id="MobiDB-lite"/>
    </source>
</evidence>
<feature type="compositionally biased region" description="Acidic residues" evidence="1">
    <location>
        <begin position="283"/>
        <end position="292"/>
    </location>
</feature>
<feature type="compositionally biased region" description="Acidic residues" evidence="1">
    <location>
        <begin position="115"/>
        <end position="131"/>
    </location>
</feature>
<reference evidence="3" key="1">
    <citation type="submission" date="2023-02" db="EMBL/GenBank/DDBJ databases">
        <authorList>
            <person name="Palmer J.M."/>
        </authorList>
    </citation>
    <scope>NUCLEOTIDE SEQUENCE</scope>
    <source>
        <strain evidence="3">FW57</strain>
    </source>
</reference>
<feature type="compositionally biased region" description="Acidic residues" evidence="1">
    <location>
        <begin position="178"/>
        <end position="187"/>
    </location>
</feature>
<feature type="compositionally biased region" description="Polar residues" evidence="1">
    <location>
        <begin position="1"/>
        <end position="10"/>
    </location>
</feature>
<dbReference type="PANTHER" id="PTHR14689:SF0">
    <property type="entry name" value="COILED-COIL DOMAIN-CONTAINING PROTEIN 82"/>
    <property type="match status" value="1"/>
</dbReference>
<sequence>MFYKRSSNANPGRPRVRPAIKTPKAKSKSKGVLGSSASSSPIKHAKNSPMAPPSSFMHSSQVFGSATKKRVVLDDSSTEEVATEDDEVVMLPVRKMKRGKKRELSDSESGGGSSAEDDGSDSQEGDEDDEPVVNQAARRKRRIIADDSDDEPLIPSSVKRRRLVRPNTASSPVKGRNDEDEDKDDEPAPSSSAKLGRTRRKPLTQKEKARELLRRKRAGEVIPEENESSSSEDEGPTKALYDTDSDHLALEEFEDDEEGVLDVKIDGKNGKRKMDKKKQKVADDDDSDTSMDDFVVDDSDAPIGAPDEDIAVPLKHTSHYHKPLKEHFGFAIEWLVQFKVNPEFCVKEEEMYTIAWQKLDDEVRGLALSKFASAAWKTDFHLALRARPYFHNEELPKGVLDIRNCGACGRANHPARYTVTFSGKPYFKNTAKLGSFLQPVELSDNSEDKNEDEGDGEDEHEDDDEGEGEEYEDEDEDGHAIPKESKQWLVGVNCNQNAETAHYLMHWKHELLDWVDTRLHQEGYMLPHKVAEREKMDPEEIYHLVDEIMEDWKSHGVVGELYHAFKGAIETARNQPTTGRRRW</sequence>
<organism evidence="3 4">
    <name type="scientific">Staphylotrichum longicolle</name>
    <dbReference type="NCBI Taxonomy" id="669026"/>
    <lineage>
        <taxon>Eukaryota</taxon>
        <taxon>Fungi</taxon>
        <taxon>Dikarya</taxon>
        <taxon>Ascomycota</taxon>
        <taxon>Pezizomycotina</taxon>
        <taxon>Sordariomycetes</taxon>
        <taxon>Sordariomycetidae</taxon>
        <taxon>Sordariales</taxon>
        <taxon>Chaetomiaceae</taxon>
        <taxon>Staphylotrichum</taxon>
    </lineage>
</organism>
<dbReference type="InterPro" id="IPR025451">
    <property type="entry name" value="DUF4211"/>
</dbReference>
<evidence type="ECO:0000313" key="3">
    <source>
        <dbReference type="EMBL" id="KAG7290768.1"/>
    </source>
</evidence>
<dbReference type="Proteomes" id="UP001197093">
    <property type="component" value="Unassembled WGS sequence"/>
</dbReference>
<evidence type="ECO:0000259" key="2">
    <source>
        <dbReference type="Pfam" id="PF13926"/>
    </source>
</evidence>
<gene>
    <name evidence="3" type="ORF">NEMBOFW57_000771</name>
</gene>
<evidence type="ECO:0000313" key="4">
    <source>
        <dbReference type="Proteomes" id="UP001197093"/>
    </source>
</evidence>
<dbReference type="EMBL" id="JAHCVI010000001">
    <property type="protein sequence ID" value="KAG7290768.1"/>
    <property type="molecule type" value="Genomic_DNA"/>
</dbReference>
<feature type="compositionally biased region" description="Acidic residues" evidence="1">
    <location>
        <begin position="449"/>
        <end position="477"/>
    </location>
</feature>
<feature type="compositionally biased region" description="Basic residues" evidence="1">
    <location>
        <begin position="14"/>
        <end position="29"/>
    </location>
</feature>
<proteinExistence type="predicted"/>
<feature type="region of interest" description="Disordered" evidence="1">
    <location>
        <begin position="1"/>
        <end position="292"/>
    </location>
</feature>
<dbReference type="PANTHER" id="PTHR14689">
    <property type="entry name" value="PHORBOL-ESTER_DAG-TYPE DOMAIN-CONTAINING PROTEIN"/>
    <property type="match status" value="1"/>
</dbReference>
<dbReference type="GO" id="GO:0005634">
    <property type="term" value="C:nucleus"/>
    <property type="evidence" value="ECO:0007669"/>
    <property type="project" value="TreeGrafter"/>
</dbReference>
<feature type="compositionally biased region" description="Low complexity" evidence="1">
    <location>
        <begin position="30"/>
        <end position="40"/>
    </location>
</feature>
<dbReference type="Pfam" id="PF13926">
    <property type="entry name" value="DUF4211"/>
    <property type="match status" value="1"/>
</dbReference>
<name>A0AAD4F4T1_9PEZI</name>
<keyword evidence="4" id="KW-1185">Reference proteome</keyword>
<feature type="domain" description="DUF4211" evidence="2">
    <location>
        <begin position="293"/>
        <end position="430"/>
    </location>
</feature>
<feature type="compositionally biased region" description="Acidic residues" evidence="1">
    <location>
        <begin position="251"/>
        <end position="260"/>
    </location>
</feature>
<feature type="region of interest" description="Disordered" evidence="1">
    <location>
        <begin position="438"/>
        <end position="480"/>
    </location>
</feature>
<feature type="compositionally biased region" description="Acidic residues" evidence="1">
    <location>
        <begin position="76"/>
        <end position="88"/>
    </location>
</feature>
<accession>A0AAD4F4T1</accession>
<dbReference type="AlphaFoldDB" id="A0AAD4F4T1"/>